<comment type="caution">
    <text evidence="2">The sequence shown here is derived from an EMBL/GenBank/DDBJ whole genome shotgun (WGS) entry which is preliminary data.</text>
</comment>
<dbReference type="EMBL" id="JBHFEH010000004">
    <property type="protein sequence ID" value="KAL2057716.1"/>
    <property type="molecule type" value="Genomic_DNA"/>
</dbReference>
<dbReference type="Pfam" id="PF06985">
    <property type="entry name" value="HET"/>
    <property type="match status" value="1"/>
</dbReference>
<dbReference type="InterPro" id="IPR010730">
    <property type="entry name" value="HET"/>
</dbReference>
<reference evidence="2 3" key="1">
    <citation type="submission" date="2024-09" db="EMBL/GenBank/DDBJ databases">
        <title>Rethinking Asexuality: The Enigmatic Case of Functional Sexual Genes in Lepraria (Stereocaulaceae).</title>
        <authorList>
            <person name="Doellman M."/>
            <person name="Sun Y."/>
            <person name="Barcenas-Pena A."/>
            <person name="Lumbsch H.T."/>
            <person name="Grewe F."/>
        </authorList>
    </citation>
    <scope>NUCLEOTIDE SEQUENCE [LARGE SCALE GENOMIC DNA]</scope>
    <source>
        <strain evidence="2 3">Grewe 0041</strain>
    </source>
</reference>
<protein>
    <recommendedName>
        <fullName evidence="1">Heterokaryon incompatibility domain-containing protein</fullName>
    </recommendedName>
</protein>
<keyword evidence="3" id="KW-1185">Reference proteome</keyword>
<accession>A0ABR4BIS0</accession>
<evidence type="ECO:0000259" key="1">
    <source>
        <dbReference type="Pfam" id="PF06985"/>
    </source>
</evidence>
<name>A0ABR4BIS0_9LECA</name>
<dbReference type="PANTHER" id="PTHR24148">
    <property type="entry name" value="ANKYRIN REPEAT DOMAIN-CONTAINING PROTEIN 39 HOMOLOG-RELATED"/>
    <property type="match status" value="1"/>
</dbReference>
<evidence type="ECO:0000313" key="3">
    <source>
        <dbReference type="Proteomes" id="UP001590951"/>
    </source>
</evidence>
<feature type="domain" description="Heterokaryon incompatibility" evidence="1">
    <location>
        <begin position="1"/>
        <end position="72"/>
    </location>
</feature>
<proteinExistence type="predicted"/>
<evidence type="ECO:0000313" key="2">
    <source>
        <dbReference type="EMBL" id="KAL2057716.1"/>
    </source>
</evidence>
<organism evidence="2 3">
    <name type="scientific">Lepraria finkii</name>
    <dbReference type="NCBI Taxonomy" id="1340010"/>
    <lineage>
        <taxon>Eukaryota</taxon>
        <taxon>Fungi</taxon>
        <taxon>Dikarya</taxon>
        <taxon>Ascomycota</taxon>
        <taxon>Pezizomycotina</taxon>
        <taxon>Lecanoromycetes</taxon>
        <taxon>OSLEUM clade</taxon>
        <taxon>Lecanoromycetidae</taxon>
        <taxon>Lecanorales</taxon>
        <taxon>Lecanorineae</taxon>
        <taxon>Stereocaulaceae</taxon>
        <taxon>Lepraria</taxon>
    </lineage>
</organism>
<dbReference type="InterPro" id="IPR052895">
    <property type="entry name" value="HetReg/Transcr_Mod"/>
</dbReference>
<sequence>MKSIYGSATVVRMWLGEDADGSSDMIWLLEQIAQGITIGKLRRDNVFGQKDLWDLITFLERLWWSRVWVLQEAILAKEVTIQCGRNFFSDYTFSNLLRKLHERFYYRHVPK</sequence>
<gene>
    <name evidence="2" type="ORF">ABVK25_002100</name>
</gene>
<dbReference type="PANTHER" id="PTHR24148:SF73">
    <property type="entry name" value="HET DOMAIN PROTEIN (AFU_ORTHOLOGUE AFUA_8G01020)"/>
    <property type="match status" value="1"/>
</dbReference>
<dbReference type="Proteomes" id="UP001590951">
    <property type="component" value="Unassembled WGS sequence"/>
</dbReference>